<accession>X1ILS6</accession>
<dbReference type="EMBL" id="BARU01031046">
    <property type="protein sequence ID" value="GAH70210.1"/>
    <property type="molecule type" value="Genomic_DNA"/>
</dbReference>
<sequence>RKYKYIENNIHIMRPLTINEKIFQENIDEEWLRKNPNIVIETIPNIDDDKKQTYVDKLVEYVTNEGVRVIESPSNEYFRQQDLVFVQSIQQQRHIELILHFVLLLEYQHF</sequence>
<name>X1ILS6_9ZZZZ</name>
<dbReference type="AlphaFoldDB" id="X1ILS6"/>
<evidence type="ECO:0000313" key="1">
    <source>
        <dbReference type="EMBL" id="GAH70210.1"/>
    </source>
</evidence>
<proteinExistence type="predicted"/>
<protein>
    <submittedName>
        <fullName evidence="1">Uncharacterized protein</fullName>
    </submittedName>
</protein>
<gene>
    <name evidence="1" type="ORF">S03H2_49160</name>
</gene>
<organism evidence="1">
    <name type="scientific">marine sediment metagenome</name>
    <dbReference type="NCBI Taxonomy" id="412755"/>
    <lineage>
        <taxon>unclassified sequences</taxon>
        <taxon>metagenomes</taxon>
        <taxon>ecological metagenomes</taxon>
    </lineage>
</organism>
<comment type="caution">
    <text evidence="1">The sequence shown here is derived from an EMBL/GenBank/DDBJ whole genome shotgun (WGS) entry which is preliminary data.</text>
</comment>
<reference evidence="1" key="1">
    <citation type="journal article" date="2014" name="Front. Microbiol.">
        <title>High frequency of phylogenetically diverse reductive dehalogenase-homologous genes in deep subseafloor sedimentary metagenomes.</title>
        <authorList>
            <person name="Kawai M."/>
            <person name="Futagami T."/>
            <person name="Toyoda A."/>
            <person name="Takaki Y."/>
            <person name="Nishi S."/>
            <person name="Hori S."/>
            <person name="Arai W."/>
            <person name="Tsubouchi T."/>
            <person name="Morono Y."/>
            <person name="Uchiyama I."/>
            <person name="Ito T."/>
            <person name="Fujiyama A."/>
            <person name="Inagaki F."/>
            <person name="Takami H."/>
        </authorList>
    </citation>
    <scope>NUCLEOTIDE SEQUENCE</scope>
    <source>
        <strain evidence="1">Expedition CK06-06</strain>
    </source>
</reference>
<feature type="non-terminal residue" evidence="1">
    <location>
        <position position="1"/>
    </location>
</feature>